<dbReference type="InterPro" id="IPR011551">
    <property type="entry name" value="NTP_PyrPHydrolase_MazG"/>
</dbReference>
<dbReference type="GO" id="GO:0006203">
    <property type="term" value="P:dGTP catabolic process"/>
    <property type="evidence" value="ECO:0007669"/>
    <property type="project" value="TreeGrafter"/>
</dbReference>
<dbReference type="CDD" id="cd11528">
    <property type="entry name" value="NTP-PPase_MazG_Nterm"/>
    <property type="match status" value="1"/>
</dbReference>
<proteinExistence type="predicted"/>
<dbReference type="FunFam" id="1.10.287.1080:FF:000003">
    <property type="entry name" value="Nucleoside triphosphate pyrophosphohydrolase"/>
    <property type="match status" value="1"/>
</dbReference>
<dbReference type="EC" id="3.6.1.1" evidence="2"/>
<accession>A0A239ZLP1</accession>
<dbReference type="GO" id="GO:0047429">
    <property type="term" value="F:nucleoside triphosphate diphosphatase activity"/>
    <property type="evidence" value="ECO:0007669"/>
    <property type="project" value="InterPro"/>
</dbReference>
<evidence type="ECO:0000313" key="3">
    <source>
        <dbReference type="Proteomes" id="UP000214973"/>
    </source>
</evidence>
<dbReference type="RefSeq" id="WP_095066331.1">
    <property type="nucleotide sequence ID" value="NZ_LT906470.1"/>
</dbReference>
<sequence length="270" mass="31115">MNNNIDQSGLIHDESTEKVSIKPLVDVVKALRAPDGCPWDRKQTHESLRRYFIEETYEVVDAIDNKDMLNLREELGDVLLQVVFHSQLAEDAGHFTLQDVIDDVTAKMIRRHPHIFNPGNDEKSYSWDELKAQEKKNIQNSVLDGVSKSLPALVVAQKLQEKAGKLGFDWDELDPVWAKVDEEMAEFKEAVGEKDSENMEKEAGDVLFSLINLFRWYKISGENALNRTNTKFRQRFSHVEACVNQSDRSWEDFSLAELDAFWEEAKVQEK</sequence>
<gene>
    <name evidence="2" type="primary">mazG</name>
    <name evidence="2" type="ORF">SAMEA44547418_01440</name>
</gene>
<keyword evidence="2" id="KW-0378">Hydrolase</keyword>
<dbReference type="Pfam" id="PF03819">
    <property type="entry name" value="MazG"/>
    <property type="match status" value="2"/>
</dbReference>
<dbReference type="FunFam" id="1.10.287.1080:FF:000001">
    <property type="entry name" value="Nucleoside triphosphate pyrophosphohydrolase"/>
    <property type="match status" value="1"/>
</dbReference>
<dbReference type="GO" id="GO:0006950">
    <property type="term" value="P:response to stress"/>
    <property type="evidence" value="ECO:0007669"/>
    <property type="project" value="UniProtKB-ARBA"/>
</dbReference>
<dbReference type="NCBIfam" id="NF007113">
    <property type="entry name" value="PRK09562.1"/>
    <property type="match status" value="1"/>
</dbReference>
<dbReference type="CDD" id="cd11529">
    <property type="entry name" value="NTP-PPase_MazG_Cterm"/>
    <property type="match status" value="1"/>
</dbReference>
<protein>
    <submittedName>
        <fullName evidence="2">Nucleoside triphosphate pyrophosphohydrolase/pyrophosphatase MazG</fullName>
        <ecNumber evidence="2">3.6.1.1</ecNumber>
    </submittedName>
</protein>
<dbReference type="AlphaFoldDB" id="A0A239ZLP1"/>
<dbReference type="NCBIfam" id="TIGR00444">
    <property type="entry name" value="mazG"/>
    <property type="match status" value="1"/>
</dbReference>
<dbReference type="InterPro" id="IPR004518">
    <property type="entry name" value="MazG-like_dom"/>
</dbReference>
<feature type="domain" description="NTP pyrophosphohydrolase MazG-like" evidence="1">
    <location>
        <begin position="180"/>
        <end position="239"/>
    </location>
</feature>
<dbReference type="PANTHER" id="PTHR30522">
    <property type="entry name" value="NUCLEOSIDE TRIPHOSPHATE PYROPHOSPHOHYDROLASE"/>
    <property type="match status" value="1"/>
</dbReference>
<dbReference type="GO" id="GO:0046061">
    <property type="term" value="P:dATP catabolic process"/>
    <property type="evidence" value="ECO:0007669"/>
    <property type="project" value="TreeGrafter"/>
</dbReference>
<dbReference type="GO" id="GO:0046076">
    <property type="term" value="P:dTTP catabolic process"/>
    <property type="evidence" value="ECO:0007669"/>
    <property type="project" value="TreeGrafter"/>
</dbReference>
<dbReference type="SUPFAM" id="SSF101386">
    <property type="entry name" value="all-alpha NTP pyrophosphatases"/>
    <property type="match status" value="2"/>
</dbReference>
<dbReference type="GO" id="GO:0046081">
    <property type="term" value="P:dUTP catabolic process"/>
    <property type="evidence" value="ECO:0007669"/>
    <property type="project" value="TreeGrafter"/>
</dbReference>
<dbReference type="Proteomes" id="UP000214973">
    <property type="component" value="Chromosome 1"/>
</dbReference>
<evidence type="ECO:0000313" key="2">
    <source>
        <dbReference type="EMBL" id="SNV71466.1"/>
    </source>
</evidence>
<dbReference type="GO" id="GO:0046047">
    <property type="term" value="P:TTP catabolic process"/>
    <property type="evidence" value="ECO:0007669"/>
    <property type="project" value="TreeGrafter"/>
</dbReference>
<keyword evidence="3" id="KW-1185">Reference proteome</keyword>
<dbReference type="InterPro" id="IPR048015">
    <property type="entry name" value="NTP-PPase_MazG-like_N"/>
</dbReference>
<dbReference type="GO" id="GO:0004427">
    <property type="term" value="F:inorganic diphosphate phosphatase activity"/>
    <property type="evidence" value="ECO:0007669"/>
    <property type="project" value="UniProtKB-EC"/>
</dbReference>
<name>A0A239ZLP1_9FIRM</name>
<dbReference type="KEGG" id="vrm:44547418_01440"/>
<evidence type="ECO:0000259" key="1">
    <source>
        <dbReference type="Pfam" id="PF03819"/>
    </source>
</evidence>
<reference evidence="2 3" key="1">
    <citation type="submission" date="2017-06" db="EMBL/GenBank/DDBJ databases">
        <authorList>
            <consortium name="Pathogen Informatics"/>
        </authorList>
    </citation>
    <scope>NUCLEOTIDE SEQUENCE [LARGE SCALE GENOMIC DNA]</scope>
    <source>
        <strain evidence="2 3">NCTC12018</strain>
    </source>
</reference>
<dbReference type="Gene3D" id="1.10.287.1080">
    <property type="entry name" value="MazG-like"/>
    <property type="match status" value="2"/>
</dbReference>
<dbReference type="EMBL" id="LT906470">
    <property type="protein sequence ID" value="SNV71466.1"/>
    <property type="molecule type" value="Genomic_DNA"/>
</dbReference>
<dbReference type="GO" id="GO:0046052">
    <property type="term" value="P:UTP catabolic process"/>
    <property type="evidence" value="ECO:0007669"/>
    <property type="project" value="TreeGrafter"/>
</dbReference>
<dbReference type="InterPro" id="IPR048011">
    <property type="entry name" value="NTP-PPase_MazG-like_C"/>
</dbReference>
<dbReference type="PANTHER" id="PTHR30522:SF0">
    <property type="entry name" value="NUCLEOSIDE TRIPHOSPHATE PYROPHOSPHOHYDROLASE"/>
    <property type="match status" value="1"/>
</dbReference>
<feature type="domain" description="NTP pyrophosphohydrolase MazG-like" evidence="1">
    <location>
        <begin position="43"/>
        <end position="116"/>
    </location>
</feature>
<organism evidence="2 3">
    <name type="scientific">Veillonella rodentium</name>
    <dbReference type="NCBI Taxonomy" id="248315"/>
    <lineage>
        <taxon>Bacteria</taxon>
        <taxon>Bacillati</taxon>
        <taxon>Bacillota</taxon>
        <taxon>Negativicutes</taxon>
        <taxon>Veillonellales</taxon>
        <taxon>Veillonellaceae</taxon>
        <taxon>Veillonella</taxon>
    </lineage>
</organism>